<dbReference type="Pfam" id="PF20437">
    <property type="entry name" value="LonC_helical"/>
    <property type="match status" value="1"/>
</dbReference>
<feature type="active site" evidence="2">
    <location>
        <position position="653"/>
    </location>
</feature>
<dbReference type="InterPro" id="IPR014721">
    <property type="entry name" value="Ribsml_uS5_D2-typ_fold_subgr"/>
</dbReference>
<dbReference type="RefSeq" id="WP_167188211.1">
    <property type="nucleotide sequence ID" value="NZ_JAAONZ010000012.1"/>
</dbReference>
<dbReference type="InterPro" id="IPR041699">
    <property type="entry name" value="AAA_32"/>
</dbReference>
<keyword evidence="5" id="KW-1185">Reference proteome</keyword>
<feature type="active site" evidence="2">
    <location>
        <position position="696"/>
    </location>
</feature>
<accession>A0A9E5JWV1</accession>
<dbReference type="PROSITE" id="PS51786">
    <property type="entry name" value="LON_PROTEOLYTIC"/>
    <property type="match status" value="1"/>
</dbReference>
<keyword evidence="2" id="KW-0378">Hydrolase</keyword>
<sequence>MIHALSPHRLYRRCDPQALSFTSTAELEPLTTPLGQARALEAMEFGVEINREGFNLFVLGTPGLGKLQLVKQILAKQGQSRTPLHDWCYVYNFDDPQRPRLLQLPVSMGQTLCSDMKQLVEDLLTAIPAAFQSDEYQRRREEITAKFQQHLEETLHDLGEEARQNRIAMMRTPTGYTLAPMVDDKVISAEEFEQLPKDEQKKIEGNIEAIQKKLQANIRAAPLARRDMSRAVKKLNQEITQFTVEQFIAGMEQQYQDQTNVMEYLSAVKKDAIENAEEFLPNGEPDELEDVDSAEGRALGFHRYRVNVIVDNTGKDRAPVIFEDNPSYQNLVGRIEHVSHMGTLVTDFTLIKAGALHRANGGYLILDASKTLTHMYAWEGLKRSLQSHQVNISSLEEVLSLVSSLSLEPEPMPVDVKVILTGEPMLYYLLKRYDNEFDQLFKVAADFAHRTDRSDENSLLYARLIAALQQRKQLRPLNRDAVARVIEAASRHADDSNKLSLHVDYIDDLLNEADYRASKADCEQITLEHIEQTLEKRNFRLDRMREAYHEQIIRGISMIETTGKVEAQVNGLTVMAVADQAFGSPSRITATARLGHGRVMDIEREVKLGGEIHSKGVMILSAYMANRFAQDKPLPLSATLVFEQSYGGVEGDSATAAELCTLLSAIAHIPLKQSLAVTGSMNQHGQIQAIGGVNEKIEGFYDICEARGLTGDQGVIIPASNQVHLMLRKDIREAVAAERFHIYTADHVDDVMSALADLPMGEANEQGDYPADSVNGKILARIDELQSLHARYRKSGAGERDNDGAKADD</sequence>
<evidence type="ECO:0000256" key="2">
    <source>
        <dbReference type="PROSITE-ProRule" id="PRU01122"/>
    </source>
</evidence>
<reference evidence="4" key="1">
    <citation type="submission" date="2020-03" db="EMBL/GenBank/DDBJ databases">
        <authorList>
            <person name="Guo F."/>
        </authorList>
    </citation>
    <scope>NUCLEOTIDE SEQUENCE</scope>
    <source>
        <strain evidence="4">JCM 30134</strain>
    </source>
</reference>
<dbReference type="InterPro" id="IPR020568">
    <property type="entry name" value="Ribosomal_Su5_D2-typ_SF"/>
</dbReference>
<dbReference type="Gene3D" id="1.10.8.60">
    <property type="match status" value="1"/>
</dbReference>
<dbReference type="InterPro" id="IPR008269">
    <property type="entry name" value="Lon_proteolytic"/>
</dbReference>
<dbReference type="InterPro" id="IPR027417">
    <property type="entry name" value="P-loop_NTPase"/>
</dbReference>
<dbReference type="Proteomes" id="UP000787472">
    <property type="component" value="Unassembled WGS sequence"/>
</dbReference>
<comment type="catalytic activity">
    <reaction evidence="2">
        <text>Hydrolysis of proteins in presence of ATP.</text>
        <dbReference type="EC" id="3.4.21.53"/>
    </reaction>
</comment>
<evidence type="ECO:0000313" key="5">
    <source>
        <dbReference type="Proteomes" id="UP000787472"/>
    </source>
</evidence>
<dbReference type="GO" id="GO:0004176">
    <property type="term" value="F:ATP-dependent peptidase activity"/>
    <property type="evidence" value="ECO:0007669"/>
    <property type="project" value="UniProtKB-UniRule"/>
</dbReference>
<dbReference type="InterPro" id="IPR027065">
    <property type="entry name" value="Lon_Prtase"/>
</dbReference>
<dbReference type="GO" id="GO:0005524">
    <property type="term" value="F:ATP binding"/>
    <property type="evidence" value="ECO:0007669"/>
    <property type="project" value="InterPro"/>
</dbReference>
<feature type="domain" description="Lon proteolytic" evidence="3">
    <location>
        <begin position="563"/>
        <end position="758"/>
    </location>
</feature>
<proteinExistence type="inferred from homology"/>
<dbReference type="GO" id="GO:0030163">
    <property type="term" value="P:protein catabolic process"/>
    <property type="evidence" value="ECO:0007669"/>
    <property type="project" value="InterPro"/>
</dbReference>
<dbReference type="InterPro" id="IPR046843">
    <property type="entry name" value="LonB_AAA-LID"/>
</dbReference>
<comment type="caution">
    <text evidence="4">The sequence shown here is derived from an EMBL/GenBank/DDBJ whole genome shotgun (WGS) entry which is preliminary data.</text>
</comment>
<dbReference type="InterPro" id="IPR046844">
    <property type="entry name" value="Lon-like_helical"/>
</dbReference>
<dbReference type="PANTHER" id="PTHR10046">
    <property type="entry name" value="ATP DEPENDENT LON PROTEASE FAMILY MEMBER"/>
    <property type="match status" value="1"/>
</dbReference>
<dbReference type="Gene3D" id="3.30.230.10">
    <property type="match status" value="1"/>
</dbReference>
<dbReference type="Gene3D" id="3.40.50.300">
    <property type="entry name" value="P-loop containing nucleotide triphosphate hydrolases"/>
    <property type="match status" value="2"/>
</dbReference>
<evidence type="ECO:0000313" key="4">
    <source>
        <dbReference type="EMBL" id="NHO66769.1"/>
    </source>
</evidence>
<dbReference type="Pfam" id="PF13654">
    <property type="entry name" value="AAA_32"/>
    <property type="match status" value="1"/>
</dbReference>
<protein>
    <recommendedName>
        <fullName evidence="2">endopeptidase La</fullName>
        <ecNumber evidence="2">3.4.21.53</ecNumber>
    </recommendedName>
</protein>
<organism evidence="4 5">
    <name type="scientific">Pseudomaricurvus hydrocarbonicus</name>
    <dbReference type="NCBI Taxonomy" id="1470433"/>
    <lineage>
        <taxon>Bacteria</taxon>
        <taxon>Pseudomonadati</taxon>
        <taxon>Pseudomonadota</taxon>
        <taxon>Gammaproteobacteria</taxon>
        <taxon>Cellvibrionales</taxon>
        <taxon>Cellvibrionaceae</taxon>
        <taxon>Pseudomaricurvus</taxon>
    </lineage>
</organism>
<dbReference type="Pfam" id="PF05362">
    <property type="entry name" value="Lon_C"/>
    <property type="match status" value="1"/>
</dbReference>
<dbReference type="EC" id="3.4.21.53" evidence="2"/>
<dbReference type="SUPFAM" id="SSF52540">
    <property type="entry name" value="P-loop containing nucleoside triphosphate hydrolases"/>
    <property type="match status" value="1"/>
</dbReference>
<dbReference type="GO" id="GO:0006508">
    <property type="term" value="P:proteolysis"/>
    <property type="evidence" value="ECO:0007669"/>
    <property type="project" value="UniProtKB-KW"/>
</dbReference>
<dbReference type="AlphaFoldDB" id="A0A9E5JWV1"/>
<comment type="similarity">
    <text evidence="2">Belongs to the peptidase S16 family.</text>
</comment>
<evidence type="ECO:0000256" key="1">
    <source>
        <dbReference type="ARBA" id="ARBA00022670"/>
    </source>
</evidence>
<keyword evidence="2" id="KW-0720">Serine protease</keyword>
<keyword evidence="1 2" id="KW-0645">Protease</keyword>
<name>A0A9E5JWV1_9GAMM</name>
<dbReference type="EMBL" id="JAAONZ010000012">
    <property type="protein sequence ID" value="NHO66769.1"/>
    <property type="molecule type" value="Genomic_DNA"/>
</dbReference>
<evidence type="ECO:0000259" key="3">
    <source>
        <dbReference type="PROSITE" id="PS51786"/>
    </source>
</evidence>
<dbReference type="GO" id="GO:0004252">
    <property type="term" value="F:serine-type endopeptidase activity"/>
    <property type="evidence" value="ECO:0007669"/>
    <property type="project" value="UniProtKB-UniRule"/>
</dbReference>
<dbReference type="Pfam" id="PF20436">
    <property type="entry name" value="LonB_AAA-LID"/>
    <property type="match status" value="1"/>
</dbReference>
<dbReference type="PRINTS" id="PR00830">
    <property type="entry name" value="ENDOLAPTASE"/>
</dbReference>
<gene>
    <name evidence="4" type="ORF">G8770_14560</name>
</gene>
<dbReference type="SUPFAM" id="SSF54211">
    <property type="entry name" value="Ribosomal protein S5 domain 2-like"/>
    <property type="match status" value="1"/>
</dbReference>